<reference evidence="3 4" key="1">
    <citation type="journal article" date="2019" name="Environ. Microbiol.">
        <title>An active ?-lactamase is a part of an orchestrated cell wall stress resistance network of Bacillus subtilis and related rhizosphere species.</title>
        <authorList>
            <person name="Bucher T."/>
            <person name="Keren-Paz A."/>
            <person name="Hausser J."/>
            <person name="Olender T."/>
            <person name="Cytryn E."/>
            <person name="Kolodkin-Gal I."/>
        </authorList>
    </citation>
    <scope>NUCLEOTIDE SEQUENCE [LARGE SCALE GENOMIC DNA]</scope>
    <source>
        <strain evidence="3 4">I32</strain>
    </source>
</reference>
<sequence>MGAYEINEQLLTKEEKKELTINKNQQTISRKKEVFRKFISNPIAVLGTVTLLLIIVFSLIGESLTSFTASEQVKEATNLPPSSEHW</sequence>
<proteinExistence type="predicted"/>
<keyword evidence="1" id="KW-0812">Transmembrane</keyword>
<keyword evidence="1" id="KW-0472">Membrane</keyword>
<evidence type="ECO:0000256" key="1">
    <source>
        <dbReference type="SAM" id="Phobius"/>
    </source>
</evidence>
<dbReference type="Proteomes" id="UP000308444">
    <property type="component" value="Unassembled WGS sequence"/>
</dbReference>
<gene>
    <name evidence="3" type="ORF">FC695_06120</name>
</gene>
<dbReference type="EMBL" id="SZOH01000324">
    <property type="protein sequence ID" value="TKJ06479.1"/>
    <property type="molecule type" value="Genomic_DNA"/>
</dbReference>
<feature type="domain" description="Oligopeptide transport permease C-like N-terminal" evidence="2">
    <location>
        <begin position="32"/>
        <end position="81"/>
    </location>
</feature>
<dbReference type="Pfam" id="PF12911">
    <property type="entry name" value="OppC_N"/>
    <property type="match status" value="1"/>
</dbReference>
<dbReference type="GO" id="GO:0005886">
    <property type="term" value="C:plasma membrane"/>
    <property type="evidence" value="ECO:0007669"/>
    <property type="project" value="UniProtKB-SubCell"/>
</dbReference>
<keyword evidence="1" id="KW-1133">Transmembrane helix</keyword>
<protein>
    <submittedName>
        <fullName evidence="3">ABC transporter permease</fullName>
    </submittedName>
</protein>
<feature type="transmembrane region" description="Helical" evidence="1">
    <location>
        <begin position="38"/>
        <end position="60"/>
    </location>
</feature>
<accession>A0A9X9ACM1</accession>
<comment type="caution">
    <text evidence="3">The sequence shown here is derived from an EMBL/GenBank/DDBJ whole genome shotgun (WGS) entry which is preliminary data.</text>
</comment>
<dbReference type="AlphaFoldDB" id="A0A9X9ACM1"/>
<evidence type="ECO:0000313" key="3">
    <source>
        <dbReference type="EMBL" id="TKJ06479.1"/>
    </source>
</evidence>
<name>A0A9X9ACM1_BACCE</name>
<evidence type="ECO:0000313" key="4">
    <source>
        <dbReference type="Proteomes" id="UP000308444"/>
    </source>
</evidence>
<feature type="non-terminal residue" evidence="3">
    <location>
        <position position="86"/>
    </location>
</feature>
<dbReference type="InterPro" id="IPR025966">
    <property type="entry name" value="OppC_N"/>
</dbReference>
<organism evidence="3 4">
    <name type="scientific">Bacillus cereus</name>
    <dbReference type="NCBI Taxonomy" id="1396"/>
    <lineage>
        <taxon>Bacteria</taxon>
        <taxon>Bacillati</taxon>
        <taxon>Bacillota</taxon>
        <taxon>Bacilli</taxon>
        <taxon>Bacillales</taxon>
        <taxon>Bacillaceae</taxon>
        <taxon>Bacillus</taxon>
        <taxon>Bacillus cereus group</taxon>
    </lineage>
</organism>
<evidence type="ECO:0000259" key="2">
    <source>
        <dbReference type="Pfam" id="PF12911"/>
    </source>
</evidence>